<dbReference type="CDD" id="cd00054">
    <property type="entry name" value="EGF_CA"/>
    <property type="match status" value="1"/>
</dbReference>
<evidence type="ECO:0000313" key="8">
    <source>
        <dbReference type="Proteomes" id="UP000295192"/>
    </source>
</evidence>
<feature type="disulfide bond" evidence="3">
    <location>
        <begin position="276"/>
        <end position="285"/>
    </location>
</feature>
<dbReference type="EMBL" id="LSRL02000170">
    <property type="protein sequence ID" value="TDG43199.1"/>
    <property type="molecule type" value="Genomic_DNA"/>
</dbReference>
<feature type="chain" id="PRO_5019846863" description="EGF-like domain-containing protein" evidence="4">
    <location>
        <begin position="25"/>
        <end position="530"/>
    </location>
</feature>
<dbReference type="Proteomes" id="UP000295192">
    <property type="component" value="Unassembled WGS sequence"/>
</dbReference>
<feature type="disulfide bond" evidence="3">
    <location>
        <begin position="317"/>
        <end position="326"/>
    </location>
</feature>
<comment type="caution">
    <text evidence="3">Lacks conserved residue(s) required for the propagation of feature annotation.</text>
</comment>
<reference evidence="7 8" key="1">
    <citation type="journal article" date="2019" name="J. Hered.">
        <title>An Improved Genome Assembly for Drosophila navojoa, the Basal Species in the mojavensis Cluster.</title>
        <authorList>
            <person name="Vanderlinde T."/>
            <person name="Dupim E.G."/>
            <person name="Nazario-Yepiz N.O."/>
            <person name="Carvalho A.B."/>
        </authorList>
    </citation>
    <scope>NUCLEOTIDE SEQUENCE [LARGE SCALE GENOMIC DNA]</scope>
    <source>
        <strain evidence="7">Navoj_Jal97</strain>
        <tissue evidence="7">Whole organism</tissue>
    </source>
</reference>
<dbReference type="InterPro" id="IPR050969">
    <property type="entry name" value="Dev_Signal_Modulators"/>
</dbReference>
<dbReference type="AlphaFoldDB" id="A0A484B3H2"/>
<dbReference type="OMA" id="EVKTSQC"/>
<evidence type="ECO:0008006" key="9">
    <source>
        <dbReference type="Google" id="ProtNLM"/>
    </source>
</evidence>
<evidence type="ECO:0000259" key="5">
    <source>
        <dbReference type="PROSITE" id="PS01180"/>
    </source>
</evidence>
<evidence type="ECO:0000256" key="3">
    <source>
        <dbReference type="PROSITE-ProRule" id="PRU00076"/>
    </source>
</evidence>
<dbReference type="PROSITE" id="PS00022">
    <property type="entry name" value="EGF_1"/>
    <property type="match status" value="2"/>
</dbReference>
<feature type="domain" description="EGF-like" evidence="6">
    <location>
        <begin position="248"/>
        <end position="286"/>
    </location>
</feature>
<gene>
    <name evidence="7" type="ORF">AWZ03_010383</name>
</gene>
<organism evidence="7 8">
    <name type="scientific">Drosophila navojoa</name>
    <name type="common">Fruit fly</name>
    <dbReference type="NCBI Taxonomy" id="7232"/>
    <lineage>
        <taxon>Eukaryota</taxon>
        <taxon>Metazoa</taxon>
        <taxon>Ecdysozoa</taxon>
        <taxon>Arthropoda</taxon>
        <taxon>Hexapoda</taxon>
        <taxon>Insecta</taxon>
        <taxon>Pterygota</taxon>
        <taxon>Neoptera</taxon>
        <taxon>Endopterygota</taxon>
        <taxon>Diptera</taxon>
        <taxon>Brachycera</taxon>
        <taxon>Muscomorpha</taxon>
        <taxon>Ephydroidea</taxon>
        <taxon>Drosophilidae</taxon>
        <taxon>Drosophila</taxon>
    </lineage>
</organism>
<feature type="disulfide bond" evidence="3">
    <location>
        <begin position="257"/>
        <end position="274"/>
    </location>
</feature>
<keyword evidence="2 3" id="KW-1015">Disulfide bond</keyword>
<evidence type="ECO:0000259" key="6">
    <source>
        <dbReference type="PROSITE" id="PS50026"/>
    </source>
</evidence>
<evidence type="ECO:0000313" key="7">
    <source>
        <dbReference type="EMBL" id="TDG43199.1"/>
    </source>
</evidence>
<dbReference type="PROSITE" id="PS01180">
    <property type="entry name" value="CUB"/>
    <property type="match status" value="1"/>
</dbReference>
<dbReference type="InterPro" id="IPR000859">
    <property type="entry name" value="CUB_dom"/>
</dbReference>
<keyword evidence="8" id="KW-1185">Reference proteome</keyword>
<dbReference type="SUPFAM" id="SSF49854">
    <property type="entry name" value="Spermadhesin, CUB domain"/>
    <property type="match status" value="1"/>
</dbReference>
<feature type="domain" description="CUB" evidence="5">
    <location>
        <begin position="113"/>
        <end position="244"/>
    </location>
</feature>
<evidence type="ECO:0000256" key="4">
    <source>
        <dbReference type="SAM" id="SignalP"/>
    </source>
</evidence>
<dbReference type="InterPro" id="IPR035914">
    <property type="entry name" value="Sperma_CUB_dom_sf"/>
</dbReference>
<proteinExistence type="predicted"/>
<evidence type="ECO:0000256" key="1">
    <source>
        <dbReference type="ARBA" id="ARBA00022729"/>
    </source>
</evidence>
<dbReference type="Gene3D" id="2.10.25.10">
    <property type="entry name" value="Laminin"/>
    <property type="match status" value="1"/>
</dbReference>
<dbReference type="InterPro" id="IPR000742">
    <property type="entry name" value="EGF"/>
</dbReference>
<evidence type="ECO:0000256" key="2">
    <source>
        <dbReference type="ARBA" id="ARBA00023157"/>
    </source>
</evidence>
<feature type="signal peptide" evidence="4">
    <location>
        <begin position="1"/>
        <end position="24"/>
    </location>
</feature>
<dbReference type="Pfam" id="PF00008">
    <property type="entry name" value="EGF"/>
    <property type="match status" value="1"/>
</dbReference>
<dbReference type="PROSITE" id="PS50026">
    <property type="entry name" value="EGF_3"/>
    <property type="match status" value="2"/>
</dbReference>
<comment type="caution">
    <text evidence="7">The sequence shown here is derived from an EMBL/GenBank/DDBJ whole genome shotgun (WGS) entry which is preliminary data.</text>
</comment>
<dbReference type="OrthoDB" id="7866432at2759"/>
<dbReference type="PANTHER" id="PTHR14949">
    <property type="entry name" value="EGF-LIKE-DOMAIN, MULTIPLE 7, 8"/>
    <property type="match status" value="1"/>
</dbReference>
<dbReference type="Gene3D" id="2.60.120.290">
    <property type="entry name" value="Spermadhesin, CUB domain"/>
    <property type="match status" value="1"/>
</dbReference>
<keyword evidence="1 4" id="KW-0732">Signal</keyword>
<dbReference type="SMART" id="SM00181">
    <property type="entry name" value="EGF"/>
    <property type="match status" value="2"/>
</dbReference>
<dbReference type="PANTHER" id="PTHR14949:SF56">
    <property type="entry name" value="EGF-LIKE-DOMAIN, MULTIPLE 7"/>
    <property type="match status" value="1"/>
</dbReference>
<protein>
    <recommendedName>
        <fullName evidence="9">EGF-like domain-containing protein</fullName>
    </recommendedName>
</protein>
<dbReference type="PROSITE" id="PS01186">
    <property type="entry name" value="EGF_2"/>
    <property type="match status" value="2"/>
</dbReference>
<dbReference type="SUPFAM" id="SSF57196">
    <property type="entry name" value="EGF/Laminin"/>
    <property type="match status" value="1"/>
</dbReference>
<sequence>MSLLTIVRLTTILLLFMLLPAATLLTNQQQQQQQLQQLQHARFRRQNNPDQKFSLPAVPLPPPPPFPAAKHNFALNAFAIGEHSASAGNGNGNGGGGGSGGSFSSSISSSSGCGGLLKSRYGLIQTPNFPHRFATPIECVWIIDASELPATAQGNVSIVVYLTQLYVLGGLKFTEYMYYSDDFKVPAHRVFSLTEEEVTQVTWLQFNSQYLEIRFTMATLDGTHLRALDRLLDVYGFNITYEVQHEVKATQCNTLQCRFLGDCYASADYSSYACACFPGFSGSDCGHGPLCTDAHTNICQNGGICKHIGDAAITCHCPSGYKGTKCEIPEIVEATQGCIGNASVSNCHRACEFDNGNNYNSNSNNNNNNGASSTSLSILNARGNRNAARSGKTRYEVTMRLGANLTGYYRNAEREQLAGVMERQALKLMLTPQEAIGKWQVARGKWQRRGMSTDWTTAVNILMGMWRLKLVAEDEQETAWRESHSTLSDDDFCVGVCSLSSSESSYKHCPTPSLARLALNTAVAGALGRL</sequence>
<name>A0A484B3H2_DRONA</name>
<feature type="domain" description="EGF-like" evidence="6">
    <location>
        <begin position="287"/>
        <end position="327"/>
    </location>
</feature>
<keyword evidence="3" id="KW-0245">EGF-like domain</keyword>
<accession>A0A484B3H2</accession>